<evidence type="ECO:0000313" key="4">
    <source>
        <dbReference type="EMBL" id="RKP59135.1"/>
    </source>
</evidence>
<feature type="domain" description="Glycosyl transferase family 1" evidence="2">
    <location>
        <begin position="317"/>
        <end position="483"/>
    </location>
</feature>
<evidence type="ECO:0000259" key="2">
    <source>
        <dbReference type="Pfam" id="PF00534"/>
    </source>
</evidence>
<dbReference type="SUPFAM" id="SSF53756">
    <property type="entry name" value="UDP-Glycosyltransferase/glycogen phosphorylase"/>
    <property type="match status" value="1"/>
</dbReference>
<dbReference type="GO" id="GO:0016757">
    <property type="term" value="F:glycosyltransferase activity"/>
    <property type="evidence" value="ECO:0007669"/>
    <property type="project" value="InterPro"/>
</dbReference>
<dbReference type="InterPro" id="IPR001296">
    <property type="entry name" value="Glyco_trans_1"/>
</dbReference>
<evidence type="ECO:0000256" key="1">
    <source>
        <dbReference type="SAM" id="MobiDB-lite"/>
    </source>
</evidence>
<evidence type="ECO:0000313" key="5">
    <source>
        <dbReference type="Proteomes" id="UP000270342"/>
    </source>
</evidence>
<sequence length="517" mass="56479">MTPDDLPIDEALESPRASAHRASHGPKVPHVPRPRDTLAERALFGPYSSVETPQACGHATPLPPVAAAFAERRRGVRSTTATRAATVSAAASAGPAPGFPMPGSIANSSASANSNDTGRASARVLHVIPSLDPRMGGVVEAVVQLVRHLEPLGCASEVVTLDADEGPVHDRVRASVHRVGPGRGFYGLSPRLVGWIRANRARFDAIVVHGIWQFHSVAAWAGVIGTRTPLFVFPHGMLDPWFERAYPAKHLKKRLYWALLERRVFDRAHRVLFTCEEERELARHPFLSARHRLAVNGFGIDSVPDDIDADAAIQAFRRTYPALDGTRIWLFLSRIHEKKGCDLLIDAFADVAPRDPSLRLVIAGPGDAALIASLKQQARARGVADRIVWPGMLSGELKWGALAAAEVFVLPSHQENFGIAVVEALASRTPVLITNRINIWREIEASGGGWICTDTRESVRDLLARWAFDTTPDQRELMREAAYASFETHFRIEAAARALLGHVRAAQPDKHAWRTAA</sequence>
<dbReference type="RefSeq" id="WP_121083728.1">
    <property type="nucleotide sequence ID" value="NZ_RBZU01000001.1"/>
</dbReference>
<dbReference type="Pfam" id="PF00534">
    <property type="entry name" value="Glycos_transf_1"/>
    <property type="match status" value="1"/>
</dbReference>
<dbReference type="OrthoDB" id="433681at2"/>
<dbReference type="Pfam" id="PF13579">
    <property type="entry name" value="Glyco_trans_4_4"/>
    <property type="match status" value="1"/>
</dbReference>
<name>A0A494YAF1_9BURK</name>
<reference evidence="4 5" key="1">
    <citation type="submission" date="2018-10" db="EMBL/GenBank/DDBJ databases">
        <title>Robbsia sp. DHC34, isolated from soil.</title>
        <authorList>
            <person name="Gao Z.-H."/>
            <person name="Qiu L.-H."/>
        </authorList>
    </citation>
    <scope>NUCLEOTIDE SEQUENCE [LARGE SCALE GENOMIC DNA]</scope>
    <source>
        <strain evidence="4 5">DHC34</strain>
    </source>
</reference>
<protein>
    <submittedName>
        <fullName evidence="4">Glycosyltransferase</fullName>
    </submittedName>
</protein>
<keyword evidence="5" id="KW-1185">Reference proteome</keyword>
<evidence type="ECO:0000259" key="3">
    <source>
        <dbReference type="Pfam" id="PF13579"/>
    </source>
</evidence>
<dbReference type="PANTHER" id="PTHR45947">
    <property type="entry name" value="SULFOQUINOVOSYL TRANSFERASE SQD2"/>
    <property type="match status" value="1"/>
</dbReference>
<feature type="compositionally biased region" description="Low complexity" evidence="1">
    <location>
        <begin position="87"/>
        <end position="115"/>
    </location>
</feature>
<keyword evidence="4" id="KW-0808">Transferase</keyword>
<proteinExistence type="predicted"/>
<feature type="compositionally biased region" description="Acidic residues" evidence="1">
    <location>
        <begin position="1"/>
        <end position="12"/>
    </location>
</feature>
<accession>A0A494YAF1</accession>
<comment type="caution">
    <text evidence="4">The sequence shown here is derived from an EMBL/GenBank/DDBJ whole genome shotgun (WGS) entry which is preliminary data.</text>
</comment>
<dbReference type="AlphaFoldDB" id="A0A494YAF1"/>
<feature type="domain" description="Glycosyltransferase subfamily 4-like N-terminal" evidence="3">
    <location>
        <begin position="136"/>
        <end position="295"/>
    </location>
</feature>
<organism evidence="4 5">
    <name type="scientific">Pararobbsia silviterrae</name>
    <dbReference type="NCBI Taxonomy" id="1792498"/>
    <lineage>
        <taxon>Bacteria</taxon>
        <taxon>Pseudomonadati</taxon>
        <taxon>Pseudomonadota</taxon>
        <taxon>Betaproteobacteria</taxon>
        <taxon>Burkholderiales</taxon>
        <taxon>Burkholderiaceae</taxon>
        <taxon>Pararobbsia</taxon>
    </lineage>
</organism>
<dbReference type="Proteomes" id="UP000270342">
    <property type="component" value="Unassembled WGS sequence"/>
</dbReference>
<feature type="region of interest" description="Disordered" evidence="1">
    <location>
        <begin position="87"/>
        <end position="117"/>
    </location>
</feature>
<feature type="region of interest" description="Disordered" evidence="1">
    <location>
        <begin position="1"/>
        <end position="38"/>
    </location>
</feature>
<dbReference type="Gene3D" id="3.40.50.2000">
    <property type="entry name" value="Glycogen Phosphorylase B"/>
    <property type="match status" value="2"/>
</dbReference>
<dbReference type="InterPro" id="IPR028098">
    <property type="entry name" value="Glyco_trans_4-like_N"/>
</dbReference>
<dbReference type="InterPro" id="IPR050194">
    <property type="entry name" value="Glycosyltransferase_grp1"/>
</dbReference>
<gene>
    <name evidence="4" type="ORF">D7S86_04350</name>
</gene>
<dbReference type="PANTHER" id="PTHR45947:SF3">
    <property type="entry name" value="SULFOQUINOVOSYL TRANSFERASE SQD2"/>
    <property type="match status" value="1"/>
</dbReference>
<dbReference type="EMBL" id="RBZU01000001">
    <property type="protein sequence ID" value="RKP59135.1"/>
    <property type="molecule type" value="Genomic_DNA"/>
</dbReference>